<evidence type="ECO:0000313" key="3">
    <source>
        <dbReference type="Proteomes" id="UP000030019"/>
    </source>
</evidence>
<name>A0A0A0DHC7_9STRE</name>
<dbReference type="PANTHER" id="PTHR39209">
    <property type="match status" value="1"/>
</dbReference>
<dbReference type="InterPro" id="IPR020825">
    <property type="entry name" value="Phe-tRNA_synthase-like_B3/B4"/>
</dbReference>
<comment type="caution">
    <text evidence="2">The sequence shown here is derived from an EMBL/GenBank/DDBJ whole genome shotgun (WGS) entry which is preliminary data.</text>
</comment>
<reference evidence="2 3" key="1">
    <citation type="submission" date="2014-06" db="EMBL/GenBank/DDBJ databases">
        <authorList>
            <person name="Teng J.L."/>
            <person name="Huang Y."/>
            <person name="Tse H."/>
            <person name="Lau S.K."/>
            <person name="Woo P.C."/>
        </authorList>
    </citation>
    <scope>NUCLEOTIDE SEQUENCE [LARGE SCALE GENOMIC DNA]</scope>
    <source>
        <strain evidence="2 3">HKU4</strain>
    </source>
</reference>
<accession>A0A0A0DHC7</accession>
<keyword evidence="3" id="KW-1185">Reference proteome</keyword>
<gene>
    <name evidence="2" type="ORF">SSIN_0032</name>
</gene>
<organism evidence="2 3">
    <name type="scientific">Streptococcus sinensis</name>
    <dbReference type="NCBI Taxonomy" id="176090"/>
    <lineage>
        <taxon>Bacteria</taxon>
        <taxon>Bacillati</taxon>
        <taxon>Bacillota</taxon>
        <taxon>Bacilli</taxon>
        <taxon>Lactobacillales</taxon>
        <taxon>Streptococcaceae</taxon>
        <taxon>Streptococcus</taxon>
    </lineage>
</organism>
<dbReference type="RefSeq" id="WP_037614408.1">
    <property type="nucleotide sequence ID" value="NZ_JPEN01000008.1"/>
</dbReference>
<dbReference type="EMBL" id="JPEN01000008">
    <property type="protein sequence ID" value="KGM38166.1"/>
    <property type="molecule type" value="Genomic_DNA"/>
</dbReference>
<dbReference type="AlphaFoldDB" id="A0A0A0DHC7"/>
<dbReference type="eggNOG" id="COG3382">
    <property type="taxonomic scope" value="Bacteria"/>
</dbReference>
<protein>
    <recommendedName>
        <fullName evidence="1">B3/B4 tRNA-binding domain-containing protein</fullName>
    </recommendedName>
</protein>
<dbReference type="Pfam" id="PF03483">
    <property type="entry name" value="B3_4"/>
    <property type="match status" value="1"/>
</dbReference>
<dbReference type="GO" id="GO:0003723">
    <property type="term" value="F:RNA binding"/>
    <property type="evidence" value="ECO:0007669"/>
    <property type="project" value="InterPro"/>
</dbReference>
<feature type="domain" description="B3/B4 tRNA-binding" evidence="1">
    <location>
        <begin position="62"/>
        <end position="213"/>
    </location>
</feature>
<dbReference type="Gene3D" id="3.50.40.10">
    <property type="entry name" value="Phenylalanyl-trna Synthetase, Chain B, domain 3"/>
    <property type="match status" value="1"/>
</dbReference>
<dbReference type="GO" id="GO:0004826">
    <property type="term" value="F:phenylalanine-tRNA ligase activity"/>
    <property type="evidence" value="ECO:0007669"/>
    <property type="project" value="InterPro"/>
</dbReference>
<dbReference type="Proteomes" id="UP000030019">
    <property type="component" value="Unassembled WGS sequence"/>
</dbReference>
<dbReference type="PATRIC" id="fig|176090.4.peg.30"/>
<dbReference type="InterPro" id="IPR005146">
    <property type="entry name" value="B3/B4_tRNA-bd"/>
</dbReference>
<dbReference type="PANTHER" id="PTHR39209:SF2">
    <property type="entry name" value="CYTOPLASMIC PROTEIN"/>
    <property type="match status" value="1"/>
</dbReference>
<evidence type="ECO:0000313" key="2">
    <source>
        <dbReference type="EMBL" id="KGM38166.1"/>
    </source>
</evidence>
<sequence>MKFVIDKSLAELGITSVVIGIAKHVDPHAPLSEAFLKRQKEAEAWALNCDLAEVSDRPTIQGYRNLLQAVGRSVKKNPPTVPALIRNIQHRGSIPRINSIIDVYNVEALHSLLAIGGHDLDKIGNQIEFTVSQKEDVFLPILSKEKHVSPTDYVYRDEKGILAWLDVRDSENYKFDDNTKNAIFIIQGNAHTSVDMRLEALDRIAHDLAEAMPNLKFEKYVIHAEEN</sequence>
<dbReference type="SMART" id="SM00873">
    <property type="entry name" value="B3_4"/>
    <property type="match status" value="1"/>
</dbReference>
<proteinExistence type="predicted"/>
<dbReference type="SUPFAM" id="SSF56037">
    <property type="entry name" value="PheT/TilS domain"/>
    <property type="match status" value="1"/>
</dbReference>
<evidence type="ECO:0000259" key="1">
    <source>
        <dbReference type="SMART" id="SM00873"/>
    </source>
</evidence>